<proteinExistence type="predicted"/>
<dbReference type="PANTHER" id="PTHR32026:SF27">
    <property type="entry name" value="METHYLTRANSFERASE FKBM DOMAIN-CONTAINING PROTEIN-RELATED"/>
    <property type="match status" value="1"/>
</dbReference>
<dbReference type="GeneID" id="17036031"/>
<dbReference type="OrthoDB" id="2011676at2759"/>
<dbReference type="SUPFAM" id="SSF53335">
    <property type="entry name" value="S-adenosyl-L-methionine-dependent methyltransferases"/>
    <property type="match status" value="1"/>
</dbReference>
<dbReference type="InterPro" id="IPR025714">
    <property type="entry name" value="Methyltranfer_dom"/>
</dbReference>
<dbReference type="Proteomes" id="UP000007264">
    <property type="component" value="Unassembled WGS sequence"/>
</dbReference>
<dbReference type="AlphaFoldDB" id="I0YI58"/>
<dbReference type="PANTHER" id="PTHR32026">
    <property type="entry name" value="METHYLTRANSFERASE-LIKE PROTEIN 24"/>
    <property type="match status" value="1"/>
</dbReference>
<evidence type="ECO:0000313" key="3">
    <source>
        <dbReference type="EMBL" id="EIE18077.1"/>
    </source>
</evidence>
<organism evidence="3 4">
    <name type="scientific">Coccomyxa subellipsoidea (strain C-169)</name>
    <name type="common">Green microalga</name>
    <dbReference type="NCBI Taxonomy" id="574566"/>
    <lineage>
        <taxon>Eukaryota</taxon>
        <taxon>Viridiplantae</taxon>
        <taxon>Chlorophyta</taxon>
        <taxon>core chlorophytes</taxon>
        <taxon>Trebouxiophyceae</taxon>
        <taxon>Trebouxiophyceae incertae sedis</taxon>
        <taxon>Coccomyxaceae</taxon>
        <taxon>Coccomyxa</taxon>
        <taxon>Coccomyxa subellipsoidea</taxon>
    </lineage>
</organism>
<dbReference type="InterPro" id="IPR029063">
    <property type="entry name" value="SAM-dependent_MTases_sf"/>
</dbReference>
<dbReference type="EMBL" id="AGSI01000027">
    <property type="protein sequence ID" value="EIE18077.1"/>
    <property type="molecule type" value="Genomic_DNA"/>
</dbReference>
<dbReference type="eggNOG" id="ENOG502S02V">
    <property type="taxonomic scope" value="Eukaryota"/>
</dbReference>
<keyword evidence="1" id="KW-0732">Signal</keyword>
<dbReference type="STRING" id="574566.I0YI58"/>
<evidence type="ECO:0000313" key="4">
    <source>
        <dbReference type="Proteomes" id="UP000007264"/>
    </source>
</evidence>
<feature type="signal peptide" evidence="1">
    <location>
        <begin position="1"/>
        <end position="18"/>
    </location>
</feature>
<dbReference type="Pfam" id="PF13383">
    <property type="entry name" value="Methyltransf_22"/>
    <property type="match status" value="1"/>
</dbReference>
<evidence type="ECO:0000259" key="2">
    <source>
        <dbReference type="Pfam" id="PF13383"/>
    </source>
</evidence>
<dbReference type="KEGG" id="csl:COCSUDRAFT_34628"/>
<reference evidence="3 4" key="1">
    <citation type="journal article" date="2012" name="Genome Biol.">
        <title>The genome of the polar eukaryotic microalga coccomyxa subellipsoidea reveals traits of cold adaptation.</title>
        <authorList>
            <person name="Blanc G."/>
            <person name="Agarkova I."/>
            <person name="Grimwood J."/>
            <person name="Kuo A."/>
            <person name="Brueggeman A."/>
            <person name="Dunigan D."/>
            <person name="Gurnon J."/>
            <person name="Ladunga I."/>
            <person name="Lindquist E."/>
            <person name="Lucas S."/>
            <person name="Pangilinan J."/>
            <person name="Proschold T."/>
            <person name="Salamov A."/>
            <person name="Schmutz J."/>
            <person name="Weeks D."/>
            <person name="Yamada T."/>
            <person name="Claverie J.M."/>
            <person name="Grigoriev I."/>
            <person name="Van Etten J."/>
            <person name="Lomsadze A."/>
            <person name="Borodovsky M."/>
        </authorList>
    </citation>
    <scope>NUCLEOTIDE SEQUENCE [LARGE SCALE GENOMIC DNA]</scope>
    <source>
        <strain evidence="3 4">C-169</strain>
    </source>
</reference>
<gene>
    <name evidence="3" type="ORF">COCSUDRAFT_34628</name>
</gene>
<protein>
    <recommendedName>
        <fullName evidence="2">Methyltransferase domain-containing protein</fullName>
    </recommendedName>
</protein>
<feature type="chain" id="PRO_5003636100" description="Methyltransferase domain-containing protein" evidence="1">
    <location>
        <begin position="19"/>
        <end position="308"/>
    </location>
</feature>
<feature type="domain" description="Methyltransferase" evidence="2">
    <location>
        <begin position="75"/>
        <end position="264"/>
    </location>
</feature>
<comment type="caution">
    <text evidence="3">The sequence shown here is derived from an EMBL/GenBank/DDBJ whole genome shotgun (WGS) entry which is preliminary data.</text>
</comment>
<sequence>MNLLLTLVHLVLASGALGLNVELSSHQDQSHSRTAQTENIFLEARDKANRERKALPGTVLTNAVTDLGDFRRIWDFYTPDYNCPFLKERVGRLGDGGKWVCGLRYLLQSRSCLIYSLGSAGDASFEEQLLSQTPCEVHTFDPNLSAETQTQMQASLPSLNFHAVGLGRSSGPLKSPSDRGMHSFQEVMAALGHSWVDVLKMDIEGHEWDVFLDFYAQPDARLPATQLLVEFHWPGSADKVWKVLDVLLADKYRIFSVEPNYYCEDGACAKNLLEFSFIRVSDNGHVCAPHSHTSSAEEGAGMTLPHGC</sequence>
<evidence type="ECO:0000256" key="1">
    <source>
        <dbReference type="SAM" id="SignalP"/>
    </source>
</evidence>
<accession>I0YI58</accession>
<keyword evidence="4" id="KW-1185">Reference proteome</keyword>
<dbReference type="InterPro" id="IPR026913">
    <property type="entry name" value="METTL24"/>
</dbReference>
<name>I0YI58_COCSC</name>
<dbReference type="RefSeq" id="XP_005642621.1">
    <property type="nucleotide sequence ID" value="XM_005642564.1"/>
</dbReference>